<gene>
    <name evidence="4" type="ORF">ABM34_08315</name>
</gene>
<name>A0A0H4QKE2_9LACO</name>
<dbReference type="GO" id="GO:0004331">
    <property type="term" value="F:fructose-2,6-bisphosphate 2-phosphatase activity"/>
    <property type="evidence" value="ECO:0007669"/>
    <property type="project" value="TreeGrafter"/>
</dbReference>
<reference evidence="5" key="1">
    <citation type="submission" date="2015-07" db="EMBL/GenBank/DDBJ databases">
        <title>Lactobacillus ginsenosidimutans/EMML 3141/ whole genome sequencing.</title>
        <authorList>
            <person name="Kim M.K."/>
            <person name="Im W.-T."/>
            <person name="Srinivasan S."/>
            <person name="Lee J.-J."/>
        </authorList>
    </citation>
    <scope>NUCLEOTIDE SEQUENCE [LARGE SCALE GENOMIC DNA]</scope>
    <source>
        <strain evidence="5">EMML 3041</strain>
    </source>
</reference>
<dbReference type="GO" id="GO:0005829">
    <property type="term" value="C:cytosol"/>
    <property type="evidence" value="ECO:0007669"/>
    <property type="project" value="TreeGrafter"/>
</dbReference>
<dbReference type="KEGG" id="lgn:ABM34_08315"/>
<dbReference type="RefSeq" id="WP_048704919.1">
    <property type="nucleotide sequence ID" value="NZ_CP012034.1"/>
</dbReference>
<sequence>MAKYQVYIVRHGKTWFNRYDKMQGWSDSPLAPDGVEVAKKAAEALKDVDFSAAFSSDARRAIDTCKIIVDANKDHDKITPVKLPEFREEFYGYFEGNNSPETWFIVGQPHGAETYGELVAKCGMDASKDFLKEADPFHDAENAEEYWERVNKGFKKLDDVAKDGDKILLVSHGTTIRSITDRYNAGNFDITVSPRNASLTIMEVDGDERKVTTYNKMLN</sequence>
<dbReference type="Gene3D" id="3.40.50.1240">
    <property type="entry name" value="Phosphoglycerate mutase-like"/>
    <property type="match status" value="1"/>
</dbReference>
<dbReference type="PANTHER" id="PTHR46517:SF1">
    <property type="entry name" value="FRUCTOSE-2,6-BISPHOSPHATASE TIGAR"/>
    <property type="match status" value="1"/>
</dbReference>
<evidence type="ECO:0000256" key="3">
    <source>
        <dbReference type="PIRSR" id="PIRSR613078-2"/>
    </source>
</evidence>
<dbReference type="InterPro" id="IPR013078">
    <property type="entry name" value="His_Pase_superF_clade-1"/>
</dbReference>
<dbReference type="InterPro" id="IPR029033">
    <property type="entry name" value="His_PPase_superfam"/>
</dbReference>
<proteinExistence type="predicted"/>
<dbReference type="GO" id="GO:0043456">
    <property type="term" value="P:regulation of pentose-phosphate shunt"/>
    <property type="evidence" value="ECO:0007669"/>
    <property type="project" value="TreeGrafter"/>
</dbReference>
<dbReference type="GO" id="GO:0045820">
    <property type="term" value="P:negative regulation of glycolytic process"/>
    <property type="evidence" value="ECO:0007669"/>
    <property type="project" value="TreeGrafter"/>
</dbReference>
<feature type="active site" description="Proton donor/acceptor" evidence="2">
    <location>
        <position position="88"/>
    </location>
</feature>
<dbReference type="SMART" id="SM00855">
    <property type="entry name" value="PGAM"/>
    <property type="match status" value="1"/>
</dbReference>
<evidence type="ECO:0000313" key="4">
    <source>
        <dbReference type="EMBL" id="AKP67531.1"/>
    </source>
</evidence>
<dbReference type="EMBL" id="CP012034">
    <property type="protein sequence ID" value="AKP67531.1"/>
    <property type="molecule type" value="Genomic_DNA"/>
</dbReference>
<dbReference type="AlphaFoldDB" id="A0A0H4QKE2"/>
<dbReference type="Pfam" id="PF00300">
    <property type="entry name" value="His_Phos_1"/>
    <property type="match status" value="1"/>
</dbReference>
<evidence type="ECO:0000256" key="2">
    <source>
        <dbReference type="PIRSR" id="PIRSR613078-1"/>
    </source>
</evidence>
<accession>A0A0H4QKE2</accession>
<feature type="binding site" evidence="3">
    <location>
        <begin position="10"/>
        <end position="17"/>
    </location>
    <ligand>
        <name>substrate</name>
    </ligand>
</feature>
<evidence type="ECO:0000313" key="5">
    <source>
        <dbReference type="Proteomes" id="UP000036106"/>
    </source>
</evidence>
<organism evidence="4 5">
    <name type="scientific">Companilactobacillus ginsenosidimutans</name>
    <dbReference type="NCBI Taxonomy" id="1007676"/>
    <lineage>
        <taxon>Bacteria</taxon>
        <taxon>Bacillati</taxon>
        <taxon>Bacillota</taxon>
        <taxon>Bacilli</taxon>
        <taxon>Lactobacillales</taxon>
        <taxon>Lactobacillaceae</taxon>
        <taxon>Companilactobacillus</taxon>
    </lineage>
</organism>
<evidence type="ECO:0000256" key="1">
    <source>
        <dbReference type="ARBA" id="ARBA00022801"/>
    </source>
</evidence>
<dbReference type="CDD" id="cd07067">
    <property type="entry name" value="HP_PGM_like"/>
    <property type="match status" value="1"/>
</dbReference>
<feature type="binding site" evidence="3">
    <location>
        <position position="60"/>
    </location>
    <ligand>
        <name>substrate</name>
    </ligand>
</feature>
<keyword evidence="1" id="KW-0378">Hydrolase</keyword>
<dbReference type="OrthoDB" id="4131070at2"/>
<feature type="active site" description="Tele-phosphohistidine intermediate" evidence="2">
    <location>
        <position position="11"/>
    </location>
</feature>
<feature type="binding site" evidence="3">
    <location>
        <begin position="88"/>
        <end position="91"/>
    </location>
    <ligand>
        <name>substrate</name>
    </ligand>
</feature>
<dbReference type="STRING" id="1007676.ABM34_08315"/>
<keyword evidence="5" id="KW-1185">Reference proteome</keyword>
<protein>
    <submittedName>
        <fullName evidence="4">Fructose-2,6-bisphosphatase</fullName>
    </submittedName>
</protein>
<dbReference type="Proteomes" id="UP000036106">
    <property type="component" value="Chromosome"/>
</dbReference>
<dbReference type="InterPro" id="IPR051695">
    <property type="entry name" value="Phosphoglycerate_Mutase"/>
</dbReference>
<dbReference type="SUPFAM" id="SSF53254">
    <property type="entry name" value="Phosphoglycerate mutase-like"/>
    <property type="match status" value="1"/>
</dbReference>
<dbReference type="PATRIC" id="fig|1007676.4.peg.1679"/>
<dbReference type="PANTHER" id="PTHR46517">
    <property type="entry name" value="FRUCTOSE-2,6-BISPHOSPHATASE TIGAR"/>
    <property type="match status" value="1"/>
</dbReference>